<evidence type="ECO:0000313" key="3">
    <source>
        <dbReference type="Proteomes" id="UP000015103"/>
    </source>
</evidence>
<sequence>MAGISCLIKFKNQTYSLIAIFNVAKEETTVQPSSPSLQSVAPALEVTGGLQATLCRTTSVSSHASVDSNTSRQSTLMGRTLSPECRSSTEALANVHRTRPLSPLLMPQDSTTSIVTTVSIHACCSGRDVPSSPLPLGTLQPALYTRPEGPVVVRSENRVGRLHITTKYDFDRSDLHVHLIESEGIVGGEFSEPYIRLNLDPPVDNRVRQTGTKSESSPLLDQHYKFPVSHDELPCHSLVIQVFDYDRYSRNDIIGQLRIDLAEIDTTSTVEIWGDISKIRKPPEELQEVLVSLNYLPSAERLTVVILKAKNLSLPEHRDTIDPFVKVYLLASGKRVKKRKTACRKSCINPVWNEAITFNICSSNLMNSSVEICVLDQGSDLIGGPYLIGSLIIGPEQQGISSSHWSEMLASPRKSVAMWHTLR</sequence>
<dbReference type="InterPro" id="IPR035892">
    <property type="entry name" value="C2_domain_sf"/>
</dbReference>
<evidence type="ECO:0000259" key="1">
    <source>
        <dbReference type="PROSITE" id="PS50004"/>
    </source>
</evidence>
<dbReference type="GO" id="GO:0070382">
    <property type="term" value="C:exocytic vesicle"/>
    <property type="evidence" value="ECO:0007669"/>
    <property type="project" value="TreeGrafter"/>
</dbReference>
<dbReference type="Proteomes" id="UP000015103">
    <property type="component" value="Unassembled WGS sequence"/>
</dbReference>
<dbReference type="HOGENOM" id="CLU_023008_4_0_1"/>
<dbReference type="CDD" id="cd00276">
    <property type="entry name" value="C2B_Synaptotagmin"/>
    <property type="match status" value="1"/>
</dbReference>
<organism evidence="2 3">
    <name type="scientific">Rhodnius prolixus</name>
    <name type="common">Triatomid bug</name>
    <dbReference type="NCBI Taxonomy" id="13249"/>
    <lineage>
        <taxon>Eukaryota</taxon>
        <taxon>Metazoa</taxon>
        <taxon>Ecdysozoa</taxon>
        <taxon>Arthropoda</taxon>
        <taxon>Hexapoda</taxon>
        <taxon>Insecta</taxon>
        <taxon>Pterygota</taxon>
        <taxon>Neoptera</taxon>
        <taxon>Paraneoptera</taxon>
        <taxon>Hemiptera</taxon>
        <taxon>Heteroptera</taxon>
        <taxon>Panheteroptera</taxon>
        <taxon>Cimicomorpha</taxon>
        <taxon>Reduviidae</taxon>
        <taxon>Triatominae</taxon>
        <taxon>Rhodnius</taxon>
    </lineage>
</organism>
<keyword evidence="3" id="KW-1185">Reference proteome</keyword>
<dbReference type="STRING" id="13249.T1HAI5"/>
<proteinExistence type="predicted"/>
<dbReference type="Pfam" id="PF00168">
    <property type="entry name" value="C2"/>
    <property type="match status" value="2"/>
</dbReference>
<dbReference type="FunCoup" id="T1HAI5">
    <property type="interactions" value="3"/>
</dbReference>
<dbReference type="GO" id="GO:0005509">
    <property type="term" value="F:calcium ion binding"/>
    <property type="evidence" value="ECO:0007669"/>
    <property type="project" value="TreeGrafter"/>
</dbReference>
<dbReference type="GO" id="GO:0005544">
    <property type="term" value="F:calcium-dependent phospholipid binding"/>
    <property type="evidence" value="ECO:0007669"/>
    <property type="project" value="TreeGrafter"/>
</dbReference>
<dbReference type="GO" id="GO:0005886">
    <property type="term" value="C:plasma membrane"/>
    <property type="evidence" value="ECO:0007669"/>
    <property type="project" value="TreeGrafter"/>
</dbReference>
<dbReference type="SUPFAM" id="SSF49562">
    <property type="entry name" value="C2 domain (Calcium/lipid-binding domain, CaLB)"/>
    <property type="match status" value="2"/>
</dbReference>
<dbReference type="EMBL" id="ACPB03018544">
    <property type="status" value="NOT_ANNOTATED_CDS"/>
    <property type="molecule type" value="Genomic_DNA"/>
</dbReference>
<protein>
    <recommendedName>
        <fullName evidence="1">C2 domain-containing protein</fullName>
    </recommendedName>
</protein>
<dbReference type="GO" id="GO:0017156">
    <property type="term" value="P:calcium-ion regulated exocytosis"/>
    <property type="evidence" value="ECO:0007669"/>
    <property type="project" value="TreeGrafter"/>
</dbReference>
<reference evidence="2" key="1">
    <citation type="submission" date="2015-05" db="UniProtKB">
        <authorList>
            <consortium name="EnsemblMetazoa"/>
        </authorList>
    </citation>
    <scope>IDENTIFICATION</scope>
</reference>
<dbReference type="VEuPathDB" id="VectorBase:RPRC001040"/>
<dbReference type="AlphaFoldDB" id="T1HAI5"/>
<dbReference type="Gene3D" id="2.60.40.150">
    <property type="entry name" value="C2 domain"/>
    <property type="match status" value="2"/>
</dbReference>
<dbReference type="SMART" id="SM00239">
    <property type="entry name" value="C2"/>
    <property type="match status" value="2"/>
</dbReference>
<dbReference type="PANTHER" id="PTHR10024:SF378">
    <property type="entry name" value="SYNAPTOTAGMIN BETA, ISOFORM D"/>
    <property type="match status" value="1"/>
</dbReference>
<dbReference type="PANTHER" id="PTHR10024">
    <property type="entry name" value="SYNAPTOTAGMIN"/>
    <property type="match status" value="1"/>
</dbReference>
<name>T1HAI5_RHOPR</name>
<dbReference type="eggNOG" id="KOG1028">
    <property type="taxonomic scope" value="Eukaryota"/>
</dbReference>
<dbReference type="GO" id="GO:0001786">
    <property type="term" value="F:phosphatidylserine binding"/>
    <property type="evidence" value="ECO:0007669"/>
    <property type="project" value="TreeGrafter"/>
</dbReference>
<dbReference type="GO" id="GO:0000149">
    <property type="term" value="F:SNARE binding"/>
    <property type="evidence" value="ECO:0007669"/>
    <property type="project" value="TreeGrafter"/>
</dbReference>
<dbReference type="GO" id="GO:0030276">
    <property type="term" value="F:clathrin binding"/>
    <property type="evidence" value="ECO:0007669"/>
    <property type="project" value="TreeGrafter"/>
</dbReference>
<dbReference type="FunFam" id="2.60.40.150:FF:000179">
    <property type="entry name" value="synaptotagmin-5 isoform X2"/>
    <property type="match status" value="1"/>
</dbReference>
<dbReference type="InParanoid" id="T1HAI5"/>
<feature type="domain" description="C2" evidence="1">
    <location>
        <begin position="285"/>
        <end position="420"/>
    </location>
</feature>
<dbReference type="EnsemblMetazoa" id="RPRC001040-RA">
    <property type="protein sequence ID" value="RPRC001040-PA"/>
    <property type="gene ID" value="RPRC001040"/>
</dbReference>
<dbReference type="PROSITE" id="PS50004">
    <property type="entry name" value="C2"/>
    <property type="match status" value="2"/>
</dbReference>
<dbReference type="InterPro" id="IPR000008">
    <property type="entry name" value="C2_dom"/>
</dbReference>
<feature type="domain" description="C2" evidence="1">
    <location>
        <begin position="158"/>
        <end position="274"/>
    </location>
</feature>
<accession>T1HAI5</accession>
<dbReference type="OMA" id="WCDIEKT"/>
<evidence type="ECO:0000313" key="2">
    <source>
        <dbReference type="EnsemblMetazoa" id="RPRC001040-PA"/>
    </source>
</evidence>